<keyword evidence="2" id="KW-0946">Virion</keyword>
<dbReference type="Proteomes" id="UP000023152">
    <property type="component" value="Unassembled WGS sequence"/>
</dbReference>
<reference evidence="2 3" key="1">
    <citation type="journal article" date="2013" name="Curr. Biol.">
        <title>The Genome of the Foraminiferan Reticulomyxa filosa.</title>
        <authorList>
            <person name="Glockner G."/>
            <person name="Hulsmann N."/>
            <person name="Schleicher M."/>
            <person name="Noegel A.A."/>
            <person name="Eichinger L."/>
            <person name="Gallinger C."/>
            <person name="Pawlowski J."/>
            <person name="Sierra R."/>
            <person name="Euteneuer U."/>
            <person name="Pillet L."/>
            <person name="Moustafa A."/>
            <person name="Platzer M."/>
            <person name="Groth M."/>
            <person name="Szafranski K."/>
            <person name="Schliwa M."/>
        </authorList>
    </citation>
    <scope>NUCLEOTIDE SEQUENCE [LARGE SCALE GENOMIC DNA]</scope>
</reference>
<proteinExistence type="predicted"/>
<gene>
    <name evidence="2" type="ORF">RFI_17783</name>
</gene>
<dbReference type="EMBL" id="ASPP01013668">
    <property type="protein sequence ID" value="ETO19447.1"/>
    <property type="molecule type" value="Genomic_DNA"/>
</dbReference>
<accession>X6N2B5</accession>
<feature type="compositionally biased region" description="Low complexity" evidence="1">
    <location>
        <begin position="447"/>
        <end position="467"/>
    </location>
</feature>
<feature type="compositionally biased region" description="Polar residues" evidence="1">
    <location>
        <begin position="330"/>
        <end position="345"/>
    </location>
</feature>
<evidence type="ECO:0000313" key="2">
    <source>
        <dbReference type="EMBL" id="ETO19447.1"/>
    </source>
</evidence>
<organism evidence="2 3">
    <name type="scientific">Reticulomyxa filosa</name>
    <dbReference type="NCBI Taxonomy" id="46433"/>
    <lineage>
        <taxon>Eukaryota</taxon>
        <taxon>Sar</taxon>
        <taxon>Rhizaria</taxon>
        <taxon>Retaria</taxon>
        <taxon>Foraminifera</taxon>
        <taxon>Monothalamids</taxon>
        <taxon>Reticulomyxidae</taxon>
        <taxon>Reticulomyxa</taxon>
    </lineage>
</organism>
<protein>
    <submittedName>
        <fullName evidence="2">Spore coat protein sp96</fullName>
    </submittedName>
</protein>
<keyword evidence="3" id="KW-1185">Reference proteome</keyword>
<sequence>MKKSMQCHIRVNNNSKDQRHVTNLMMCTLEMPNYKNKGDLSGHFDIQWYRSCNTEMLPIENACSVNYLLCADDIGSMIQVGIISKANKDVKEHSTMIGPIMINKKSSEMIHECLEKMSKHDIEFQLVPDPTDATTMALLSTHLQKSKTLVLHLNRQKVKIRNNKNTTVQKESYSTGMRVKLHAIGDDNTLNEKQSSESAASAAFTIWLKQGPQAFKFLAKSSFERDTLAILLRTYCQQLKSAADQDISIYQHVRAANEASNLAEINGGTGPAGEKTLSNDENLISKMLEPYSKNRSPAIGSASAAAAGRKATLSTSASGVSRAPGDAEASVSNASWGDDGSTNASHIDELFPSFDSNELPANPNQPKTKSHRSAEYNNVANASSAVNTGSVTRLTVTTPPASSATITIPATATTTSTSTATTSTATATTTTATATTTTTAATANIANASAMSTTSPTTSTRAARAPTGSNRNLEPVAADDANGGADTASEGGGELQLGEDEADKMKAMHNTNYCLMDKKKNNNHRSGAWKRMEFIDASQAKIATEEDLAKVALDMAPAPVATSTRKKKPKKAIAQKNGGGGVGAGIGGGLAAAKGEDTLQIENTVATPKSDVSADEPGSNGNISDLSAVAGKDAINGITIAIAAPSQIDHSDDVKVSTTATEVDMVAATSKDIESINMQAPTFNVTAKVLDRIDCVLENGKVLKFHTAGSLAISVSPIPTKDILFDIKVVNLDQAIAVEFIYPKKKKKLIKSN</sequence>
<dbReference type="AlphaFoldDB" id="X6N2B5"/>
<feature type="region of interest" description="Disordered" evidence="1">
    <location>
        <begin position="315"/>
        <end position="373"/>
    </location>
</feature>
<evidence type="ECO:0000313" key="3">
    <source>
        <dbReference type="Proteomes" id="UP000023152"/>
    </source>
</evidence>
<comment type="caution">
    <text evidence="2">The sequence shown here is derived from an EMBL/GenBank/DDBJ whole genome shotgun (WGS) entry which is preliminary data.</text>
</comment>
<feature type="compositionally biased region" description="Low complexity" evidence="1">
    <location>
        <begin position="478"/>
        <end position="488"/>
    </location>
</feature>
<name>X6N2B5_RETFI</name>
<keyword evidence="2" id="KW-0167">Capsid protein</keyword>
<feature type="region of interest" description="Disordered" evidence="1">
    <location>
        <begin position="447"/>
        <end position="495"/>
    </location>
</feature>
<evidence type="ECO:0000256" key="1">
    <source>
        <dbReference type="SAM" id="MobiDB-lite"/>
    </source>
</evidence>